<dbReference type="InParanoid" id="A0A409WE50"/>
<comment type="caution">
    <text evidence="1">The sequence shown here is derived from an EMBL/GenBank/DDBJ whole genome shotgun (WGS) entry which is preliminary data.</text>
</comment>
<evidence type="ECO:0000313" key="2">
    <source>
        <dbReference type="Proteomes" id="UP000284706"/>
    </source>
</evidence>
<accession>A0A409WE50</accession>
<keyword evidence="2" id="KW-1185">Reference proteome</keyword>
<dbReference type="EMBL" id="NHYE01005119">
    <property type="protein sequence ID" value="PPQ76797.1"/>
    <property type="molecule type" value="Genomic_DNA"/>
</dbReference>
<gene>
    <name evidence="1" type="ORF">CVT26_001749</name>
</gene>
<protein>
    <submittedName>
        <fullName evidence="1">Uncharacterized protein</fullName>
    </submittedName>
</protein>
<sequence>MDGIASVAAQRAVALRALVHFLSIITRGKDHTDTLSNYKQPYEAYTTDGTHYDLRQVEVQKEEESRAKKL</sequence>
<proteinExistence type="predicted"/>
<organism evidence="1 2">
    <name type="scientific">Gymnopilus dilepis</name>
    <dbReference type="NCBI Taxonomy" id="231916"/>
    <lineage>
        <taxon>Eukaryota</taxon>
        <taxon>Fungi</taxon>
        <taxon>Dikarya</taxon>
        <taxon>Basidiomycota</taxon>
        <taxon>Agaricomycotina</taxon>
        <taxon>Agaricomycetes</taxon>
        <taxon>Agaricomycetidae</taxon>
        <taxon>Agaricales</taxon>
        <taxon>Agaricineae</taxon>
        <taxon>Hymenogastraceae</taxon>
        <taxon>Gymnopilus</taxon>
    </lineage>
</organism>
<dbReference type="Proteomes" id="UP000284706">
    <property type="component" value="Unassembled WGS sequence"/>
</dbReference>
<name>A0A409WE50_9AGAR</name>
<evidence type="ECO:0000313" key="1">
    <source>
        <dbReference type="EMBL" id="PPQ76797.1"/>
    </source>
</evidence>
<reference evidence="1 2" key="1">
    <citation type="journal article" date="2018" name="Evol. Lett.">
        <title>Horizontal gene cluster transfer increased hallucinogenic mushroom diversity.</title>
        <authorList>
            <person name="Reynolds H.T."/>
            <person name="Vijayakumar V."/>
            <person name="Gluck-Thaler E."/>
            <person name="Korotkin H.B."/>
            <person name="Matheny P.B."/>
            <person name="Slot J.C."/>
        </authorList>
    </citation>
    <scope>NUCLEOTIDE SEQUENCE [LARGE SCALE GENOMIC DNA]</scope>
    <source>
        <strain evidence="1 2">SRW20</strain>
    </source>
</reference>
<dbReference type="AlphaFoldDB" id="A0A409WE50"/>